<reference evidence="2 3" key="1">
    <citation type="journal article" date="2023" name="Plants (Basel)">
        <title>Bridging the Gap: Combining Genomics and Transcriptomics Approaches to Understand Stylosanthes scabra, an Orphan Legume from the Brazilian Caatinga.</title>
        <authorList>
            <person name="Ferreira-Neto J.R.C."/>
            <person name="da Silva M.D."/>
            <person name="Binneck E."/>
            <person name="de Melo N.F."/>
            <person name="da Silva R.H."/>
            <person name="de Melo A.L.T.M."/>
            <person name="Pandolfi V."/>
            <person name="Bustamante F.O."/>
            <person name="Brasileiro-Vidal A.C."/>
            <person name="Benko-Iseppon A.M."/>
        </authorList>
    </citation>
    <scope>NUCLEOTIDE SEQUENCE [LARGE SCALE GENOMIC DNA]</scope>
    <source>
        <tissue evidence="2">Leaves</tissue>
    </source>
</reference>
<keyword evidence="3" id="KW-1185">Reference proteome</keyword>
<feature type="region of interest" description="Disordered" evidence="1">
    <location>
        <begin position="168"/>
        <end position="223"/>
    </location>
</feature>
<organism evidence="2 3">
    <name type="scientific">Stylosanthes scabra</name>
    <dbReference type="NCBI Taxonomy" id="79078"/>
    <lineage>
        <taxon>Eukaryota</taxon>
        <taxon>Viridiplantae</taxon>
        <taxon>Streptophyta</taxon>
        <taxon>Embryophyta</taxon>
        <taxon>Tracheophyta</taxon>
        <taxon>Spermatophyta</taxon>
        <taxon>Magnoliopsida</taxon>
        <taxon>eudicotyledons</taxon>
        <taxon>Gunneridae</taxon>
        <taxon>Pentapetalae</taxon>
        <taxon>rosids</taxon>
        <taxon>fabids</taxon>
        <taxon>Fabales</taxon>
        <taxon>Fabaceae</taxon>
        <taxon>Papilionoideae</taxon>
        <taxon>50 kb inversion clade</taxon>
        <taxon>dalbergioids sensu lato</taxon>
        <taxon>Dalbergieae</taxon>
        <taxon>Pterocarpus clade</taxon>
        <taxon>Stylosanthes</taxon>
    </lineage>
</organism>
<feature type="compositionally biased region" description="Low complexity" evidence="1">
    <location>
        <begin position="209"/>
        <end position="222"/>
    </location>
</feature>
<accession>A0ABU6TYL2</accession>
<proteinExistence type="predicted"/>
<feature type="compositionally biased region" description="Basic residues" evidence="1">
    <location>
        <begin position="185"/>
        <end position="199"/>
    </location>
</feature>
<sequence>MVGERRGRRRRRDGGSIMTMADTKTNTFAKDLARNGPNRKITKMPLMSEGHKKGPKSIFPFNLLLPIEEGRKKKRDECWCVHGVGGGVTIHPPLPAAIIFTSELRLTHRLQLRETLPSSTILYHLVDSRDGLSLKSFSKFLESIQGDPESIHKWAEMNLPLLRNHQLATTSSSKPPPPETTLSLSHRKPPPTKIRYHHRLPTDPHHQQPPHFHSFSSSLSLQPPQPSAVSFQHQLVAAPWSSLSLSHPVAVAVVATL</sequence>
<gene>
    <name evidence="2" type="ORF">PIB30_098281</name>
</gene>
<evidence type="ECO:0000313" key="3">
    <source>
        <dbReference type="Proteomes" id="UP001341840"/>
    </source>
</evidence>
<evidence type="ECO:0000313" key="2">
    <source>
        <dbReference type="EMBL" id="MED6153098.1"/>
    </source>
</evidence>
<dbReference type="Proteomes" id="UP001341840">
    <property type="component" value="Unassembled WGS sequence"/>
</dbReference>
<protein>
    <submittedName>
        <fullName evidence="2">Uncharacterized protein</fullName>
    </submittedName>
</protein>
<name>A0ABU6TYL2_9FABA</name>
<dbReference type="EMBL" id="JASCZI010093117">
    <property type="protein sequence ID" value="MED6153098.1"/>
    <property type="molecule type" value="Genomic_DNA"/>
</dbReference>
<comment type="caution">
    <text evidence="2">The sequence shown here is derived from an EMBL/GenBank/DDBJ whole genome shotgun (WGS) entry which is preliminary data.</text>
</comment>
<evidence type="ECO:0000256" key="1">
    <source>
        <dbReference type="SAM" id="MobiDB-lite"/>
    </source>
</evidence>